<evidence type="ECO:0000313" key="14">
    <source>
        <dbReference type="EMBL" id="RRD89938.1"/>
    </source>
</evidence>
<dbReference type="AlphaFoldDB" id="A0A3P2A4W8"/>
<evidence type="ECO:0000256" key="8">
    <source>
        <dbReference type="ARBA" id="ARBA00022989"/>
    </source>
</evidence>
<keyword evidence="7" id="KW-0653">Protein transport</keyword>
<feature type="transmembrane region" description="Helical" evidence="12">
    <location>
        <begin position="100"/>
        <end position="121"/>
    </location>
</feature>
<evidence type="ECO:0000256" key="2">
    <source>
        <dbReference type="ARBA" id="ARBA00022448"/>
    </source>
</evidence>
<dbReference type="Proteomes" id="UP000269923">
    <property type="component" value="Unassembled WGS sequence"/>
</dbReference>
<dbReference type="NCBIfam" id="NF007008">
    <property type="entry name" value="PRK09471.1"/>
    <property type="match status" value="1"/>
</dbReference>
<evidence type="ECO:0000256" key="5">
    <source>
        <dbReference type="ARBA" id="ARBA00022692"/>
    </source>
</evidence>
<dbReference type="GO" id="GO:0015833">
    <property type="term" value="P:peptide transport"/>
    <property type="evidence" value="ECO:0007669"/>
    <property type="project" value="UniProtKB-KW"/>
</dbReference>
<dbReference type="PROSITE" id="PS50928">
    <property type="entry name" value="ABC_TM1"/>
    <property type="match status" value="1"/>
</dbReference>
<comment type="caution">
    <text evidence="14">The sequence shown here is derived from an EMBL/GenBank/DDBJ whole genome shotgun (WGS) entry which is preliminary data.</text>
</comment>
<organism evidence="14 15">
    <name type="scientific">Conchiformibius steedae</name>
    <dbReference type="NCBI Taxonomy" id="153493"/>
    <lineage>
        <taxon>Bacteria</taxon>
        <taxon>Pseudomonadati</taxon>
        <taxon>Pseudomonadota</taxon>
        <taxon>Betaproteobacteria</taxon>
        <taxon>Neisseriales</taxon>
        <taxon>Neisseriaceae</taxon>
        <taxon>Conchiformibius</taxon>
    </lineage>
</organism>
<accession>A0A3P2A4W8</accession>
<dbReference type="PANTHER" id="PTHR30465:SF74">
    <property type="entry name" value="OLIGOPEPTIDE TRANSPORT SYSTEM PERMEASE PROTEIN OPPB"/>
    <property type="match status" value="1"/>
</dbReference>
<evidence type="ECO:0000256" key="7">
    <source>
        <dbReference type="ARBA" id="ARBA00022927"/>
    </source>
</evidence>
<dbReference type="EMBL" id="RQYC01000009">
    <property type="protein sequence ID" value="RRD89938.1"/>
    <property type="molecule type" value="Genomic_DNA"/>
</dbReference>
<evidence type="ECO:0000256" key="4">
    <source>
        <dbReference type="ARBA" id="ARBA00022519"/>
    </source>
</evidence>
<dbReference type="PANTHER" id="PTHR30465">
    <property type="entry name" value="INNER MEMBRANE ABC TRANSPORTER"/>
    <property type="match status" value="1"/>
</dbReference>
<evidence type="ECO:0000256" key="6">
    <source>
        <dbReference type="ARBA" id="ARBA00022856"/>
    </source>
</evidence>
<keyword evidence="5 12" id="KW-0812">Transmembrane</keyword>
<dbReference type="Pfam" id="PF00528">
    <property type="entry name" value="BPD_transp_1"/>
    <property type="match status" value="1"/>
</dbReference>
<evidence type="ECO:0000256" key="9">
    <source>
        <dbReference type="ARBA" id="ARBA00023136"/>
    </source>
</evidence>
<evidence type="ECO:0000256" key="1">
    <source>
        <dbReference type="ARBA" id="ARBA00004429"/>
    </source>
</evidence>
<dbReference type="Pfam" id="PF19300">
    <property type="entry name" value="BPD_transp_1_N"/>
    <property type="match status" value="1"/>
</dbReference>
<keyword evidence="4" id="KW-0997">Cell inner membrane</keyword>
<feature type="transmembrane region" description="Helical" evidence="12">
    <location>
        <begin position="274"/>
        <end position="300"/>
    </location>
</feature>
<dbReference type="CDD" id="cd06261">
    <property type="entry name" value="TM_PBP2"/>
    <property type="match status" value="1"/>
</dbReference>
<evidence type="ECO:0000256" key="12">
    <source>
        <dbReference type="RuleBase" id="RU363032"/>
    </source>
</evidence>
<protein>
    <recommendedName>
        <fullName evidence="11">Oligopeptide transport system permease protein OppB</fullName>
    </recommendedName>
</protein>
<sequence>MFKLIVRRILEAIPTLLVLITVSFFMMRLAPGSPFTGERNLPPAVLANIEAKYHLNDPMWLQYLNYLKQLAQGDFGPSFKYKDHSVNELLAQALPVSVEIGIYAFVIALLLGVTLGVLAALRQNSATDYTLMTLAMTGVVIPSFVKAPLMVLVFAVTLKWFPAGGWNGGAWMNLVLPVAALSMAYVASISRIMRGSMIEVMNSPFIRTARAKGLPMRYIVFKHALRPALLPVISYLGPAFVGIITGSIVIETIFGLPGIGQLFVNGALNRDYGMVLSLTILVGVLTIAFNALVDILYAVIDPKIRY</sequence>
<evidence type="ECO:0000313" key="15">
    <source>
        <dbReference type="Proteomes" id="UP000269923"/>
    </source>
</evidence>
<dbReference type="SUPFAM" id="SSF161098">
    <property type="entry name" value="MetI-like"/>
    <property type="match status" value="1"/>
</dbReference>
<feature type="transmembrane region" description="Helical" evidence="12">
    <location>
        <begin position="12"/>
        <end position="30"/>
    </location>
</feature>
<feature type="transmembrane region" description="Helical" evidence="12">
    <location>
        <begin position="170"/>
        <end position="187"/>
    </location>
</feature>
<keyword evidence="2 12" id="KW-0813">Transport</keyword>
<evidence type="ECO:0000259" key="13">
    <source>
        <dbReference type="PROSITE" id="PS50928"/>
    </source>
</evidence>
<dbReference type="OrthoDB" id="9803623at2"/>
<dbReference type="GO" id="GO:0055085">
    <property type="term" value="P:transmembrane transport"/>
    <property type="evidence" value="ECO:0007669"/>
    <property type="project" value="InterPro"/>
</dbReference>
<keyword evidence="9 12" id="KW-0472">Membrane</keyword>
<dbReference type="GO" id="GO:0015031">
    <property type="term" value="P:protein transport"/>
    <property type="evidence" value="ECO:0007669"/>
    <property type="project" value="UniProtKB-KW"/>
</dbReference>
<keyword evidence="6" id="KW-0571">Peptide transport</keyword>
<keyword evidence="15" id="KW-1185">Reference proteome</keyword>
<dbReference type="InterPro" id="IPR000515">
    <property type="entry name" value="MetI-like"/>
</dbReference>
<feature type="domain" description="ABC transmembrane type-1" evidence="13">
    <location>
        <begin position="94"/>
        <end position="293"/>
    </location>
</feature>
<gene>
    <name evidence="14" type="primary">oppB</name>
    <name evidence="14" type="ORF">EII21_06890</name>
</gene>
<dbReference type="GO" id="GO:0005886">
    <property type="term" value="C:plasma membrane"/>
    <property type="evidence" value="ECO:0007669"/>
    <property type="project" value="UniProtKB-SubCell"/>
</dbReference>
<dbReference type="STRING" id="1121352.GCA_000620925_01269"/>
<keyword evidence="3" id="KW-1003">Cell membrane</keyword>
<dbReference type="RefSeq" id="WP_124795046.1">
    <property type="nucleotide sequence ID" value="NZ_RQYC01000009.1"/>
</dbReference>
<comment type="similarity">
    <text evidence="10">Belongs to the binding-protein-dependent transport system permease family. OppBC subfamily.</text>
</comment>
<dbReference type="InterPro" id="IPR035906">
    <property type="entry name" value="MetI-like_sf"/>
</dbReference>
<dbReference type="Gene3D" id="1.10.3720.10">
    <property type="entry name" value="MetI-like"/>
    <property type="match status" value="1"/>
</dbReference>
<feature type="transmembrane region" description="Helical" evidence="12">
    <location>
        <begin position="133"/>
        <end position="158"/>
    </location>
</feature>
<evidence type="ECO:0000256" key="3">
    <source>
        <dbReference type="ARBA" id="ARBA00022475"/>
    </source>
</evidence>
<evidence type="ECO:0000256" key="10">
    <source>
        <dbReference type="ARBA" id="ARBA00024202"/>
    </source>
</evidence>
<proteinExistence type="inferred from homology"/>
<dbReference type="FunFam" id="1.10.3720.10:FF:000016">
    <property type="entry name" value="Oligopeptide transport system permease OppB"/>
    <property type="match status" value="1"/>
</dbReference>
<feature type="transmembrane region" description="Helical" evidence="12">
    <location>
        <begin position="232"/>
        <end position="254"/>
    </location>
</feature>
<name>A0A3P2A4W8_9NEIS</name>
<evidence type="ECO:0000256" key="11">
    <source>
        <dbReference type="ARBA" id="ARBA00072250"/>
    </source>
</evidence>
<reference evidence="14 15" key="1">
    <citation type="submission" date="2018-11" db="EMBL/GenBank/DDBJ databases">
        <title>Genomes From Bacteria Associated with the Canine Oral Cavity: a Test Case for Automated Genome-Based Taxonomic Assignment.</title>
        <authorList>
            <person name="Coil D.A."/>
            <person name="Jospin G."/>
            <person name="Darling A.E."/>
            <person name="Wallis C."/>
            <person name="Davis I.J."/>
            <person name="Harris S."/>
            <person name="Eisen J.A."/>
            <person name="Holcombe L.J."/>
            <person name="O'Flynn C."/>
        </authorList>
    </citation>
    <scope>NUCLEOTIDE SEQUENCE [LARGE SCALE GENOMIC DNA]</scope>
    <source>
        <strain evidence="14 15">COT-280</strain>
    </source>
</reference>
<keyword evidence="8 12" id="KW-1133">Transmembrane helix</keyword>
<dbReference type="InterPro" id="IPR045621">
    <property type="entry name" value="BPD_transp_1_N"/>
</dbReference>
<comment type="subcellular location">
    <subcellularLocation>
        <location evidence="1">Cell inner membrane</location>
        <topology evidence="1">Multi-pass membrane protein</topology>
    </subcellularLocation>
    <subcellularLocation>
        <location evidence="12">Cell membrane</location>
        <topology evidence="12">Multi-pass membrane protein</topology>
    </subcellularLocation>
</comment>